<dbReference type="AlphaFoldDB" id="A0AAD5M7M6"/>
<evidence type="ECO:0000256" key="5">
    <source>
        <dbReference type="ARBA" id="ARBA00022741"/>
    </source>
</evidence>
<dbReference type="CDD" id="cd03244">
    <property type="entry name" value="ABCC_MRP_domain2"/>
    <property type="match status" value="1"/>
</dbReference>
<name>A0AAD5M7M6_PYTIN</name>
<keyword evidence="8 9" id="KW-0472">Membrane</keyword>
<organism evidence="12 13">
    <name type="scientific">Pythium insidiosum</name>
    <name type="common">Pythiosis disease agent</name>
    <dbReference type="NCBI Taxonomy" id="114742"/>
    <lineage>
        <taxon>Eukaryota</taxon>
        <taxon>Sar</taxon>
        <taxon>Stramenopiles</taxon>
        <taxon>Oomycota</taxon>
        <taxon>Peronosporomycetes</taxon>
        <taxon>Pythiales</taxon>
        <taxon>Pythiaceae</taxon>
        <taxon>Pythium</taxon>
    </lineage>
</organism>
<feature type="transmembrane region" description="Helical" evidence="9">
    <location>
        <begin position="142"/>
        <end position="162"/>
    </location>
</feature>
<dbReference type="InterPro" id="IPR036640">
    <property type="entry name" value="ABC1_TM_sf"/>
</dbReference>
<evidence type="ECO:0000256" key="2">
    <source>
        <dbReference type="ARBA" id="ARBA00022448"/>
    </source>
</evidence>
<dbReference type="EMBL" id="JAKCXM010000054">
    <property type="protein sequence ID" value="KAJ0404899.1"/>
    <property type="molecule type" value="Genomic_DNA"/>
</dbReference>
<feature type="transmembrane region" description="Helical" evidence="9">
    <location>
        <begin position="100"/>
        <end position="127"/>
    </location>
</feature>
<evidence type="ECO:0000259" key="11">
    <source>
        <dbReference type="PROSITE" id="PS50929"/>
    </source>
</evidence>
<feature type="transmembrane region" description="Helical" evidence="9">
    <location>
        <begin position="435"/>
        <end position="457"/>
    </location>
</feature>
<dbReference type="PANTHER" id="PTHR24223:SF443">
    <property type="entry name" value="MULTIDRUG-RESISTANCE LIKE PROTEIN 1, ISOFORM I"/>
    <property type="match status" value="1"/>
</dbReference>
<reference evidence="12" key="1">
    <citation type="submission" date="2021-12" db="EMBL/GenBank/DDBJ databases">
        <title>Prjna785345.</title>
        <authorList>
            <person name="Rujirawat T."/>
            <person name="Krajaejun T."/>
        </authorList>
    </citation>
    <scope>NUCLEOTIDE SEQUENCE</scope>
    <source>
        <strain evidence="12">Pi057C3</strain>
    </source>
</reference>
<evidence type="ECO:0000256" key="6">
    <source>
        <dbReference type="ARBA" id="ARBA00022840"/>
    </source>
</evidence>
<dbReference type="SUPFAM" id="SSF90123">
    <property type="entry name" value="ABC transporter transmembrane region"/>
    <property type="match status" value="2"/>
</dbReference>
<evidence type="ECO:0000256" key="3">
    <source>
        <dbReference type="ARBA" id="ARBA00022692"/>
    </source>
</evidence>
<dbReference type="Pfam" id="PF00005">
    <property type="entry name" value="ABC_tran"/>
    <property type="match status" value="1"/>
</dbReference>
<dbReference type="InterPro" id="IPR003593">
    <property type="entry name" value="AAA+_ATPase"/>
</dbReference>
<accession>A0AAD5M7M6</accession>
<comment type="caution">
    <text evidence="12">The sequence shown here is derived from an EMBL/GenBank/DDBJ whole genome shotgun (WGS) entry which is preliminary data.</text>
</comment>
<evidence type="ECO:0000256" key="9">
    <source>
        <dbReference type="SAM" id="Phobius"/>
    </source>
</evidence>
<dbReference type="InterPro" id="IPR017871">
    <property type="entry name" value="ABC_transporter-like_CS"/>
</dbReference>
<dbReference type="PROSITE" id="PS00211">
    <property type="entry name" value="ABC_TRANSPORTER_1"/>
    <property type="match status" value="1"/>
</dbReference>
<evidence type="ECO:0000256" key="4">
    <source>
        <dbReference type="ARBA" id="ARBA00022737"/>
    </source>
</evidence>
<dbReference type="CDD" id="cd18579">
    <property type="entry name" value="ABC_6TM_ABCC_D1"/>
    <property type="match status" value="1"/>
</dbReference>
<dbReference type="PROSITE" id="PS50893">
    <property type="entry name" value="ABC_TRANSPORTER_2"/>
    <property type="match status" value="1"/>
</dbReference>
<feature type="domain" description="ABC transporter" evidence="10">
    <location>
        <begin position="513"/>
        <end position="747"/>
    </location>
</feature>
<feature type="domain" description="ABC transmembrane type-1" evidence="11">
    <location>
        <begin position="104"/>
        <end position="339"/>
    </location>
</feature>
<dbReference type="Pfam" id="PF00664">
    <property type="entry name" value="ABC_membrane"/>
    <property type="match status" value="1"/>
</dbReference>
<dbReference type="Proteomes" id="UP001209570">
    <property type="component" value="Unassembled WGS sequence"/>
</dbReference>
<evidence type="ECO:0000256" key="8">
    <source>
        <dbReference type="ARBA" id="ARBA00023136"/>
    </source>
</evidence>
<dbReference type="GO" id="GO:0140359">
    <property type="term" value="F:ABC-type transporter activity"/>
    <property type="evidence" value="ECO:0007669"/>
    <property type="project" value="InterPro"/>
</dbReference>
<dbReference type="InterPro" id="IPR027417">
    <property type="entry name" value="P-loop_NTPase"/>
</dbReference>
<dbReference type="InterPro" id="IPR011527">
    <property type="entry name" value="ABC1_TM_dom"/>
</dbReference>
<dbReference type="Gene3D" id="1.20.1560.10">
    <property type="entry name" value="ABC transporter type 1, transmembrane domain"/>
    <property type="match status" value="2"/>
</dbReference>
<dbReference type="SUPFAM" id="SSF52540">
    <property type="entry name" value="P-loop containing nucleoside triphosphate hydrolases"/>
    <property type="match status" value="1"/>
</dbReference>
<dbReference type="PANTHER" id="PTHR24223">
    <property type="entry name" value="ATP-BINDING CASSETTE SUB-FAMILY C"/>
    <property type="match status" value="1"/>
</dbReference>
<evidence type="ECO:0000256" key="7">
    <source>
        <dbReference type="ARBA" id="ARBA00022989"/>
    </source>
</evidence>
<keyword evidence="7 9" id="KW-1133">Transmembrane helix</keyword>
<keyword evidence="3 9" id="KW-0812">Transmembrane</keyword>
<evidence type="ECO:0000256" key="1">
    <source>
        <dbReference type="ARBA" id="ARBA00004128"/>
    </source>
</evidence>
<gene>
    <name evidence="12" type="ORF">P43SY_001811</name>
</gene>
<dbReference type="SMART" id="SM00382">
    <property type="entry name" value="AAA"/>
    <property type="match status" value="1"/>
</dbReference>
<keyword evidence="6" id="KW-0067">ATP-binding</keyword>
<dbReference type="FunFam" id="3.40.50.300:FF:000163">
    <property type="entry name" value="Multidrug resistance-associated protein member 4"/>
    <property type="match status" value="1"/>
</dbReference>
<feature type="transmembrane region" description="Helical" evidence="9">
    <location>
        <begin position="408"/>
        <end position="429"/>
    </location>
</feature>
<protein>
    <submittedName>
        <fullName evidence="12">Uncharacterized protein</fullName>
    </submittedName>
</protein>
<dbReference type="InterPro" id="IPR003439">
    <property type="entry name" value="ABC_transporter-like_ATP-bd"/>
</dbReference>
<keyword evidence="5" id="KW-0547">Nucleotide-binding</keyword>
<dbReference type="InterPro" id="IPR050173">
    <property type="entry name" value="ABC_transporter_C-like"/>
</dbReference>
<dbReference type="GO" id="GO:0005524">
    <property type="term" value="F:ATP binding"/>
    <property type="evidence" value="ECO:0007669"/>
    <property type="project" value="UniProtKB-KW"/>
</dbReference>
<dbReference type="GO" id="GO:0016887">
    <property type="term" value="F:ATP hydrolysis activity"/>
    <property type="evidence" value="ECO:0007669"/>
    <property type="project" value="InterPro"/>
</dbReference>
<dbReference type="InterPro" id="IPR044746">
    <property type="entry name" value="ABCC_6TM_D1"/>
</dbReference>
<feature type="transmembrane region" description="Helical" evidence="9">
    <location>
        <begin position="218"/>
        <end position="239"/>
    </location>
</feature>
<keyword evidence="4" id="KW-0677">Repeat</keyword>
<dbReference type="PROSITE" id="PS50929">
    <property type="entry name" value="ABC_TM1F"/>
    <property type="match status" value="1"/>
</dbReference>
<evidence type="ECO:0000313" key="13">
    <source>
        <dbReference type="Proteomes" id="UP001209570"/>
    </source>
</evidence>
<comment type="subcellular location">
    <subcellularLocation>
        <location evidence="1">Vacuole membrane</location>
        <topology evidence="1">Multi-pass membrane protein</topology>
    </subcellularLocation>
</comment>
<evidence type="ECO:0000313" key="12">
    <source>
        <dbReference type="EMBL" id="KAJ0404899.1"/>
    </source>
</evidence>
<keyword evidence="13" id="KW-1185">Reference proteome</keyword>
<dbReference type="GO" id="GO:0005774">
    <property type="term" value="C:vacuolar membrane"/>
    <property type="evidence" value="ECO:0007669"/>
    <property type="project" value="UniProtKB-SubCell"/>
</dbReference>
<proteinExistence type="predicted"/>
<evidence type="ECO:0000259" key="10">
    <source>
        <dbReference type="PROSITE" id="PS50893"/>
    </source>
</evidence>
<dbReference type="Gene3D" id="3.40.50.300">
    <property type="entry name" value="P-loop containing nucleotide triphosphate hydrolases"/>
    <property type="match status" value="1"/>
</dbReference>
<feature type="transmembrane region" description="Helical" evidence="9">
    <location>
        <begin position="245"/>
        <end position="264"/>
    </location>
</feature>
<sequence length="750" mass="83885">MERRPLLSHASSASLGGAHPEASASVFSRVTFTWIGELLKRGAAAPLELADLWHVRSPDEATRVRDQLQDRLWGDRPRGGQHAVTASDLWRAIRQQGFGFYMYVAGFCKFLGDALGFVGPICINALIKYVEDPATAWFWPEYFGYIMSTALFASAVLQSVLLHQHHHLVIREAIRVRSALTMVVFEKSLRISSQNKSSLGSGRILNLATTDANRILDLFYFVHYTWAAPLQLVLGMFLLVRFLGYAAFAGVGIMVVLLPLSAIFSSRAAVVSKTLLDCTDRRIKFLNDVLRYIRIIKFYSWEMEMLDQVEQIRNDELRHLKRMMVWNAFSQVALQAAQSPYLVNATIQENILFGSPFNVERLDRVISASGLVTIRAFQMVGKSSKDQARRLNTNTKAFLYLNLINRWLGVRLEGLGALITLGVACFVSRDRHGLSSAMAGLLLSYSQSVTALLNWIVRNNIDMENMMNSVERTDEYMSIDTEQDLVLDVGLRRLPCRSFLLRDRPSWPEQGAIQLIDVEVKYHAEGDLVLRGVSVQIKGGEKVGICGRTGAGKSSMLLTLFRLVRCHRGRILIDGVDISQLDLADLRSRMAIIPQEPVLFAATIRFNLDPTGRFDDATLWDAIRKAHLHEFIGRLPAKLDTHVLEGGENFSLGERQLLCLARAILRRSKILCLDEATASMDHATDALIQRSVRQEFAGATVLTIAHRVQTIADYDKVLVLHQGRVAEYGSPQDLLAKPGGEFAAMMASGH</sequence>
<keyword evidence="2" id="KW-0813">Transport</keyword>